<evidence type="ECO:0000256" key="1">
    <source>
        <dbReference type="SAM" id="SignalP"/>
    </source>
</evidence>
<name>A0ABM9LQ03_9MYCO</name>
<evidence type="ECO:0000259" key="2">
    <source>
        <dbReference type="Pfam" id="PF08237"/>
    </source>
</evidence>
<sequence length="487" mass="50956">MGAGLGVVLTAGVAVAGAGLMAPTPPPATPTHTDPVVLTRVDGPLGDGTALVPGASFIATPSQGWLSAFNRLYLEPHGFTGDSVAMTTPESLYPFTGPFSMTFDSSAAQGMQIIEDAIKAQLAAGGVSADNPIVIGGYSQSSAIDALLMPKLAADGIDPDLLHFVLLGDPSNPNGGMLERFALPEGSTPDATTLGLTFSGATPSDLYPTDVYTFEYDGFADFPQYPINLLADINAYLGIVFNHIAYLGLTPEQLTLEADGGTLVQLPTLDPDSLTNYYMIQSESLPLLMPLRLVPFVGNPLADLLQPALSVLVNLGYGNIEEGWSPGYADVPTTLGFLPDQSVLEQVPAALWDGLLQGVQDALRDLGDPANYQLISPQTMDYVLGPLLNSATAAFNLDGSWQDISDYLSTFLAGAANWFTEGFSEISLEHTGIPFVDMAGALLFTLPQLAVDVFNTEMAAGNPLDAIGEPLAALVGLAPLMLIGAIF</sequence>
<proteinExistence type="predicted"/>
<dbReference type="InterPro" id="IPR029058">
    <property type="entry name" value="AB_hydrolase_fold"/>
</dbReference>
<dbReference type="SUPFAM" id="SSF53474">
    <property type="entry name" value="alpha/beta-Hydrolases"/>
    <property type="match status" value="1"/>
</dbReference>
<gene>
    <name evidence="3" type="ORF">MU0083_003020</name>
</gene>
<organism evidence="3 4">
    <name type="scientific">[Mycobacterium] kokjensenii</name>
    <dbReference type="NCBI Taxonomy" id="3064287"/>
    <lineage>
        <taxon>Bacteria</taxon>
        <taxon>Bacillati</taxon>
        <taxon>Actinomycetota</taxon>
        <taxon>Actinomycetes</taxon>
        <taxon>Mycobacteriales</taxon>
        <taxon>Mycobacteriaceae</taxon>
        <taxon>Mycolicibacter</taxon>
    </lineage>
</organism>
<dbReference type="InterPro" id="IPR013228">
    <property type="entry name" value="PE-PPE_C"/>
</dbReference>
<keyword evidence="1" id="KW-0732">Signal</keyword>
<reference evidence="3 4" key="1">
    <citation type="submission" date="2023-08" db="EMBL/GenBank/DDBJ databases">
        <authorList>
            <person name="Folkvardsen B D."/>
            <person name="Norman A."/>
        </authorList>
    </citation>
    <scope>NUCLEOTIDE SEQUENCE [LARGE SCALE GENOMIC DNA]</scope>
    <source>
        <strain evidence="3 4">Mu0083</strain>
    </source>
</reference>
<accession>A0ABM9LQ03</accession>
<dbReference type="Pfam" id="PF08237">
    <property type="entry name" value="PE-PPE"/>
    <property type="match status" value="1"/>
</dbReference>
<evidence type="ECO:0000313" key="3">
    <source>
        <dbReference type="EMBL" id="CAJ1502785.1"/>
    </source>
</evidence>
<protein>
    <submittedName>
        <fullName evidence="3">PE-PPE domain-containing protein</fullName>
    </submittedName>
</protein>
<evidence type="ECO:0000313" key="4">
    <source>
        <dbReference type="Proteomes" id="UP001190336"/>
    </source>
</evidence>
<dbReference type="Gene3D" id="3.40.50.1820">
    <property type="entry name" value="alpha/beta hydrolase"/>
    <property type="match status" value="1"/>
</dbReference>
<dbReference type="RefSeq" id="WP_308473743.1">
    <property type="nucleotide sequence ID" value="NZ_OY726394.1"/>
</dbReference>
<feature type="domain" description="PE-PPE" evidence="2">
    <location>
        <begin position="84"/>
        <end position="317"/>
    </location>
</feature>
<feature type="chain" id="PRO_5046845363" evidence="1">
    <location>
        <begin position="17"/>
        <end position="487"/>
    </location>
</feature>
<keyword evidence="4" id="KW-1185">Reference proteome</keyword>
<dbReference type="EMBL" id="OY726394">
    <property type="protein sequence ID" value="CAJ1502785.1"/>
    <property type="molecule type" value="Genomic_DNA"/>
</dbReference>
<dbReference type="Proteomes" id="UP001190336">
    <property type="component" value="Chromosome"/>
</dbReference>
<feature type="signal peptide" evidence="1">
    <location>
        <begin position="1"/>
        <end position="16"/>
    </location>
</feature>